<dbReference type="Proteomes" id="UP000008909">
    <property type="component" value="Unassembled WGS sequence"/>
</dbReference>
<evidence type="ECO:0000256" key="1">
    <source>
        <dbReference type="SAM" id="Coils"/>
    </source>
</evidence>
<evidence type="ECO:0000313" key="3">
    <source>
        <dbReference type="Proteomes" id="UP000008909"/>
    </source>
</evidence>
<sequence>MRLMKQLRQKKIAVRMRIKQGVRGTQLDCTLLKYHNSALEETLLNKMDKTELDRATDELTRTLRAFERAVATLRKKREEVFRRTQEFKKETCWQKQLEEHYHRYKLPSINMAIENNRESLQLTKELKKRKRQMRIEKHPELEAIGITWSPYGKTSTTDSTQTFLARPCKVHAKGRDDFGPFIQEHLGLLLFEDQDDIVCVFRIGKVFARGKTTSTVQRWRCRPSMNPRLTVEQLEATPEDDSGKFVRHPYLPVLAAKRFVRTLRGH</sequence>
<accession>G7Y6X8</accession>
<gene>
    <name evidence="2" type="ORF">CLF_101945</name>
</gene>
<feature type="coiled-coil region" evidence="1">
    <location>
        <begin position="56"/>
        <end position="83"/>
    </location>
</feature>
<reference key="2">
    <citation type="submission" date="2011-10" db="EMBL/GenBank/DDBJ databases">
        <title>The genome and transcriptome sequence of Clonorchis sinensis provide insights into the carcinogenic liver fluke.</title>
        <authorList>
            <person name="Wang X."/>
            <person name="Huang Y."/>
            <person name="Chen W."/>
            <person name="Liu H."/>
            <person name="Guo L."/>
            <person name="Chen Y."/>
            <person name="Luo F."/>
            <person name="Zhou W."/>
            <person name="Sun J."/>
            <person name="Mao Q."/>
            <person name="Liang P."/>
            <person name="Zhou C."/>
            <person name="Tian Y."/>
            <person name="Men J."/>
            <person name="Lv X."/>
            <person name="Huang L."/>
            <person name="Zhou J."/>
            <person name="Hu Y."/>
            <person name="Li R."/>
            <person name="Zhang F."/>
            <person name="Lei H."/>
            <person name="Li X."/>
            <person name="Hu X."/>
            <person name="Liang C."/>
            <person name="Xu J."/>
            <person name="Wu Z."/>
            <person name="Yu X."/>
        </authorList>
    </citation>
    <scope>NUCLEOTIDE SEQUENCE</scope>
    <source>
        <strain>Henan</strain>
    </source>
</reference>
<organism evidence="2 3">
    <name type="scientific">Clonorchis sinensis</name>
    <name type="common">Chinese liver fluke</name>
    <dbReference type="NCBI Taxonomy" id="79923"/>
    <lineage>
        <taxon>Eukaryota</taxon>
        <taxon>Metazoa</taxon>
        <taxon>Spiralia</taxon>
        <taxon>Lophotrochozoa</taxon>
        <taxon>Platyhelminthes</taxon>
        <taxon>Trematoda</taxon>
        <taxon>Digenea</taxon>
        <taxon>Opisthorchiida</taxon>
        <taxon>Opisthorchiata</taxon>
        <taxon>Opisthorchiidae</taxon>
        <taxon>Clonorchis</taxon>
    </lineage>
</organism>
<evidence type="ECO:0000313" key="2">
    <source>
        <dbReference type="EMBL" id="GAA48713.1"/>
    </source>
</evidence>
<dbReference type="AlphaFoldDB" id="G7Y6X8"/>
<keyword evidence="1" id="KW-0175">Coiled coil</keyword>
<reference evidence="2" key="1">
    <citation type="journal article" date="2011" name="Genome Biol.">
        <title>The draft genome of the carcinogenic human liver fluke Clonorchis sinensis.</title>
        <authorList>
            <person name="Wang X."/>
            <person name="Chen W."/>
            <person name="Huang Y."/>
            <person name="Sun J."/>
            <person name="Men J."/>
            <person name="Liu H."/>
            <person name="Luo F."/>
            <person name="Guo L."/>
            <person name="Lv X."/>
            <person name="Deng C."/>
            <person name="Zhou C."/>
            <person name="Fan Y."/>
            <person name="Li X."/>
            <person name="Huang L."/>
            <person name="Hu Y."/>
            <person name="Liang C."/>
            <person name="Hu X."/>
            <person name="Xu J."/>
            <person name="Yu X."/>
        </authorList>
    </citation>
    <scope>NUCLEOTIDE SEQUENCE [LARGE SCALE GENOMIC DNA]</scope>
    <source>
        <strain evidence="2">Henan</strain>
    </source>
</reference>
<name>G7Y6X8_CLOSI</name>
<proteinExistence type="predicted"/>
<keyword evidence="3" id="KW-1185">Reference proteome</keyword>
<dbReference type="EMBL" id="DF142905">
    <property type="protein sequence ID" value="GAA48713.1"/>
    <property type="molecule type" value="Genomic_DNA"/>
</dbReference>
<protein>
    <submittedName>
        <fullName evidence="2">Uncharacterized protein</fullName>
    </submittedName>
</protein>